<dbReference type="SUPFAM" id="SSF89796">
    <property type="entry name" value="CoA-transferase family III (CaiB/BaiF)"/>
    <property type="match status" value="1"/>
</dbReference>
<evidence type="ECO:0000313" key="2">
    <source>
        <dbReference type="Proteomes" id="UP000321574"/>
    </source>
</evidence>
<keyword evidence="2" id="KW-1185">Reference proteome</keyword>
<organism evidence="1 2">
    <name type="scientific">Cerasibacillus terrae</name>
    <dbReference type="NCBI Taxonomy" id="2498845"/>
    <lineage>
        <taxon>Bacteria</taxon>
        <taxon>Bacillati</taxon>
        <taxon>Bacillota</taxon>
        <taxon>Bacilli</taxon>
        <taxon>Bacillales</taxon>
        <taxon>Bacillaceae</taxon>
        <taxon>Cerasibacillus</taxon>
    </lineage>
</organism>
<sequence>MPLKSIKVLDLTRLLPGPYCTMLLADFGADVIKIEEPHIGDYARFFEPKIEGKSAFFHSLNRNKRSIRLDLKSVNDKNKFLQMVEDADVVVESFRPGVMERLGLDYDTLKRRNPRLIYCAITGYGQTGPYKDKPGHDINYLSYAGLLDLMGERGGRPVIPATTIADIGGGALPAVIGILMALHERHESKKGQFVDIAMMDGVISWLQTVLPAYLATDVLPKRGEQVFDGGRASYSVYETKDGRYLAVGAVEMKFWEVFCRTIGREDFINQLDEPLHTQYQMKSAIQEVIFQRDLEEWVSVFSEVEACVSPVNNLKEMIQDPHVQAREMIQTMTDDTLKHIGVPIKLSRTPGVLKTKAPE</sequence>
<dbReference type="InterPro" id="IPR044855">
    <property type="entry name" value="CoA-Trfase_III_dom3_sf"/>
</dbReference>
<reference evidence="1 2" key="1">
    <citation type="submission" date="2019-06" db="EMBL/GenBank/DDBJ databases">
        <title>Cerasibacillus sp. nov., isolated from maize field.</title>
        <authorList>
            <person name="Lin S.-Y."/>
            <person name="Tsai C.-F."/>
            <person name="Young C.-C."/>
        </authorList>
    </citation>
    <scope>NUCLEOTIDE SEQUENCE [LARGE SCALE GENOMIC DNA]</scope>
    <source>
        <strain evidence="1 2">CC-CFT480</strain>
    </source>
</reference>
<keyword evidence="1" id="KW-0808">Transferase</keyword>
<dbReference type="PANTHER" id="PTHR48228">
    <property type="entry name" value="SUCCINYL-COA--D-CITRAMALATE COA-TRANSFERASE"/>
    <property type="match status" value="1"/>
</dbReference>
<dbReference type="PANTHER" id="PTHR48228:SF5">
    <property type="entry name" value="ALPHA-METHYLACYL-COA RACEMASE"/>
    <property type="match status" value="1"/>
</dbReference>
<protein>
    <submittedName>
        <fullName evidence="1">CoA transferase</fullName>
    </submittedName>
</protein>
<dbReference type="InterPro" id="IPR003673">
    <property type="entry name" value="CoA-Trfase_fam_III"/>
</dbReference>
<dbReference type="RefSeq" id="WP_147668356.1">
    <property type="nucleotide sequence ID" value="NZ_VDUW01000008.1"/>
</dbReference>
<dbReference type="EMBL" id="VDUW01000008">
    <property type="protein sequence ID" value="TXL63412.1"/>
    <property type="molecule type" value="Genomic_DNA"/>
</dbReference>
<accession>A0A5C8NQ38</accession>
<dbReference type="InterPro" id="IPR023606">
    <property type="entry name" value="CoA-Trfase_III_dom_1_sf"/>
</dbReference>
<comment type="caution">
    <text evidence="1">The sequence shown here is derived from an EMBL/GenBank/DDBJ whole genome shotgun (WGS) entry which is preliminary data.</text>
</comment>
<dbReference type="Gene3D" id="3.30.1540.10">
    <property type="entry name" value="formyl-coa transferase, domain 3"/>
    <property type="match status" value="1"/>
</dbReference>
<dbReference type="AlphaFoldDB" id="A0A5C8NQ38"/>
<dbReference type="Pfam" id="PF02515">
    <property type="entry name" value="CoA_transf_3"/>
    <property type="match status" value="1"/>
</dbReference>
<dbReference type="GO" id="GO:0016740">
    <property type="term" value="F:transferase activity"/>
    <property type="evidence" value="ECO:0007669"/>
    <property type="project" value="UniProtKB-KW"/>
</dbReference>
<dbReference type="InterPro" id="IPR050509">
    <property type="entry name" value="CoA-transferase_III"/>
</dbReference>
<dbReference type="Gene3D" id="3.40.50.10540">
    <property type="entry name" value="Crotonobetainyl-coa:carnitine coa-transferase, domain 1"/>
    <property type="match status" value="1"/>
</dbReference>
<name>A0A5C8NQ38_9BACI</name>
<dbReference type="OrthoDB" id="9797653at2"/>
<dbReference type="Proteomes" id="UP000321574">
    <property type="component" value="Unassembled WGS sequence"/>
</dbReference>
<evidence type="ECO:0000313" key="1">
    <source>
        <dbReference type="EMBL" id="TXL63412.1"/>
    </source>
</evidence>
<gene>
    <name evidence="1" type="ORF">FHP05_11420</name>
</gene>
<proteinExistence type="predicted"/>